<feature type="compositionally biased region" description="Basic and acidic residues" evidence="1">
    <location>
        <begin position="71"/>
        <end position="96"/>
    </location>
</feature>
<feature type="region of interest" description="Disordered" evidence="1">
    <location>
        <begin position="150"/>
        <end position="171"/>
    </location>
</feature>
<organism evidence="2 3">
    <name type="scientific">Natronorubrum sulfidifaciens JCM 14089</name>
    <dbReference type="NCBI Taxonomy" id="1230460"/>
    <lineage>
        <taxon>Archaea</taxon>
        <taxon>Methanobacteriati</taxon>
        <taxon>Methanobacteriota</taxon>
        <taxon>Stenosarchaea group</taxon>
        <taxon>Halobacteria</taxon>
        <taxon>Halobacteriales</taxon>
        <taxon>Natrialbaceae</taxon>
        <taxon>Natronorubrum</taxon>
    </lineage>
</organism>
<evidence type="ECO:0000256" key="1">
    <source>
        <dbReference type="SAM" id="MobiDB-lite"/>
    </source>
</evidence>
<evidence type="ECO:0000313" key="2">
    <source>
        <dbReference type="EMBL" id="ELY46677.1"/>
    </source>
</evidence>
<protein>
    <submittedName>
        <fullName evidence="2">Uncharacterized protein</fullName>
    </submittedName>
</protein>
<comment type="caution">
    <text evidence="2">The sequence shown here is derived from an EMBL/GenBank/DDBJ whole genome shotgun (WGS) entry which is preliminary data.</text>
</comment>
<dbReference type="EMBL" id="AOHX01000029">
    <property type="protein sequence ID" value="ELY46677.1"/>
    <property type="molecule type" value="Genomic_DNA"/>
</dbReference>
<dbReference type="AlphaFoldDB" id="L9WBE2"/>
<feature type="region of interest" description="Disordered" evidence="1">
    <location>
        <begin position="42"/>
        <end position="96"/>
    </location>
</feature>
<dbReference type="Proteomes" id="UP000011661">
    <property type="component" value="Unassembled WGS sequence"/>
</dbReference>
<dbReference type="eggNOG" id="arCOG03162">
    <property type="taxonomic scope" value="Archaea"/>
</dbReference>
<name>L9WBE2_9EURY</name>
<gene>
    <name evidence="2" type="ORF">C495_06203</name>
</gene>
<reference evidence="2 3" key="1">
    <citation type="journal article" date="2014" name="PLoS Genet.">
        <title>Phylogenetically driven sequencing of extremely halophilic archaea reveals strategies for static and dynamic osmo-response.</title>
        <authorList>
            <person name="Becker E.A."/>
            <person name="Seitzer P.M."/>
            <person name="Tritt A."/>
            <person name="Larsen D."/>
            <person name="Krusor M."/>
            <person name="Yao A.I."/>
            <person name="Wu D."/>
            <person name="Madern D."/>
            <person name="Eisen J.A."/>
            <person name="Darling A.E."/>
            <person name="Facciotti M.T."/>
        </authorList>
    </citation>
    <scope>NUCLEOTIDE SEQUENCE [LARGE SCALE GENOMIC DNA]</scope>
    <source>
        <strain evidence="2 3">JCM 14089</strain>
    </source>
</reference>
<keyword evidence="3" id="KW-1185">Reference proteome</keyword>
<accession>L9WBE2</accession>
<dbReference type="OrthoDB" id="330481at2157"/>
<dbReference type="RefSeq" id="WP_008161019.1">
    <property type="nucleotide sequence ID" value="NZ_AOHX01000029.1"/>
</dbReference>
<proteinExistence type="predicted"/>
<evidence type="ECO:0000313" key="3">
    <source>
        <dbReference type="Proteomes" id="UP000011661"/>
    </source>
</evidence>
<sequence>MRRIAIYTIAEGKDTINARIEDAVEYISDELGHDFPHSKIREARRKHQQGHTVSQHESDDANLKIGIDMPPGDRIEDAEKPGSVADHPREDGHLITVTERDAPPAEPMRILMKRGVTVHVIDAGLRVKSGKTGGLSPAAKRAIEAIKDTNDAKTDPNEPLTGHVHKGGRPPVGCRVENGMLRADDNYSKVRQTLFRVENGEMSRAAAARRLECVPKTIDNALERRELYRLDAIEPVEA</sequence>